<evidence type="ECO:0000313" key="2">
    <source>
        <dbReference type="EMBL" id="CEK50816.1"/>
    </source>
</evidence>
<feature type="non-terminal residue" evidence="2">
    <location>
        <position position="1"/>
    </location>
</feature>
<reference evidence="2" key="1">
    <citation type="submission" date="2014-12" db="EMBL/GenBank/DDBJ databases">
        <title>Insight into the proteome of Arion vulgaris.</title>
        <authorList>
            <person name="Aradska J."/>
            <person name="Bulat T."/>
            <person name="Smidak R."/>
            <person name="Sarate P."/>
            <person name="Gangsoo J."/>
            <person name="Sialana F."/>
            <person name="Bilban M."/>
            <person name="Lubec G."/>
        </authorList>
    </citation>
    <scope>NUCLEOTIDE SEQUENCE</scope>
    <source>
        <tissue evidence="2">Skin</tissue>
    </source>
</reference>
<proteinExistence type="predicted"/>
<accession>A0A0B6Y4P5</accession>
<feature type="non-terminal residue" evidence="2">
    <location>
        <position position="139"/>
    </location>
</feature>
<protein>
    <submittedName>
        <fullName evidence="2">Uncharacterized protein</fullName>
    </submittedName>
</protein>
<organism evidence="2">
    <name type="scientific">Arion vulgaris</name>
    <dbReference type="NCBI Taxonomy" id="1028688"/>
    <lineage>
        <taxon>Eukaryota</taxon>
        <taxon>Metazoa</taxon>
        <taxon>Spiralia</taxon>
        <taxon>Lophotrochozoa</taxon>
        <taxon>Mollusca</taxon>
        <taxon>Gastropoda</taxon>
        <taxon>Heterobranchia</taxon>
        <taxon>Euthyneura</taxon>
        <taxon>Panpulmonata</taxon>
        <taxon>Eupulmonata</taxon>
        <taxon>Stylommatophora</taxon>
        <taxon>Helicina</taxon>
        <taxon>Arionoidea</taxon>
        <taxon>Arionidae</taxon>
        <taxon>Arion</taxon>
    </lineage>
</organism>
<sequence length="139" mass="15310">IDHNPFAKGFRDNGLGRKDHRLPLKRSSDGDVDLEKDEHAKRRPDDMMVMKMGPQRMISPPHTIKEERQLSLADSTEDTSQERADLLASSSCHILGSKQDSSRRTSTHDTSPVPSPGQCQYDCGMKPGGYGPVSCMGTA</sequence>
<dbReference type="AlphaFoldDB" id="A0A0B6Y4P5"/>
<name>A0A0B6Y4P5_9EUPU</name>
<feature type="compositionally biased region" description="Basic and acidic residues" evidence="1">
    <location>
        <begin position="36"/>
        <end position="48"/>
    </location>
</feature>
<evidence type="ECO:0000256" key="1">
    <source>
        <dbReference type="SAM" id="MobiDB-lite"/>
    </source>
</evidence>
<feature type="region of interest" description="Disordered" evidence="1">
    <location>
        <begin position="1"/>
        <end position="50"/>
    </location>
</feature>
<dbReference type="EMBL" id="HACG01003951">
    <property type="protein sequence ID" value="CEK50816.1"/>
    <property type="molecule type" value="Transcribed_RNA"/>
</dbReference>
<feature type="region of interest" description="Disordered" evidence="1">
    <location>
        <begin position="93"/>
        <end position="118"/>
    </location>
</feature>
<feature type="compositionally biased region" description="Basic and acidic residues" evidence="1">
    <location>
        <begin position="1"/>
        <end position="17"/>
    </location>
</feature>
<gene>
    <name evidence="2" type="primary">ORF11748</name>
</gene>